<keyword evidence="1" id="KW-1133">Transmembrane helix</keyword>
<reference evidence="2 3" key="1">
    <citation type="submission" date="2018-10" db="EMBL/GenBank/DDBJ databases">
        <title>Falsibacillus sp. genome draft.</title>
        <authorList>
            <person name="Shi S."/>
        </authorList>
    </citation>
    <scope>NUCLEOTIDE SEQUENCE [LARGE SCALE GENOMIC DNA]</scope>
    <source>
        <strain evidence="2 3">GY 10110</strain>
    </source>
</reference>
<dbReference type="Pfam" id="PF09581">
    <property type="entry name" value="Spore_III_AF"/>
    <property type="match status" value="1"/>
</dbReference>
<keyword evidence="1" id="KW-0812">Transmembrane</keyword>
<evidence type="ECO:0000256" key="1">
    <source>
        <dbReference type="SAM" id="Phobius"/>
    </source>
</evidence>
<dbReference type="RefSeq" id="WP_121678959.1">
    <property type="nucleotide sequence ID" value="NZ_RCVZ01000001.1"/>
</dbReference>
<accession>A0A3L7KCF7</accession>
<dbReference type="EMBL" id="RCVZ01000001">
    <property type="protein sequence ID" value="RLQ98272.1"/>
    <property type="molecule type" value="Genomic_DNA"/>
</dbReference>
<dbReference type="Proteomes" id="UP000276770">
    <property type="component" value="Unassembled WGS sequence"/>
</dbReference>
<dbReference type="InterPro" id="IPR014245">
    <property type="entry name" value="Spore_III_AF"/>
</dbReference>
<evidence type="ECO:0000313" key="3">
    <source>
        <dbReference type="Proteomes" id="UP000276770"/>
    </source>
</evidence>
<organism evidence="2 3">
    <name type="scientific">Falsibacillus albus</name>
    <dbReference type="NCBI Taxonomy" id="2478915"/>
    <lineage>
        <taxon>Bacteria</taxon>
        <taxon>Bacillati</taxon>
        <taxon>Bacillota</taxon>
        <taxon>Bacilli</taxon>
        <taxon>Bacillales</taxon>
        <taxon>Bacillaceae</taxon>
        <taxon>Falsibacillus</taxon>
    </lineage>
</organism>
<sequence length="209" mass="23743">MSYLVQWITNIILFVLLTVVMDMLLPNSSFKKYTKMVTGLLLITIILTPVLRFISSDFDQVFNQISIKESVGNFQVENLIESKKKEIQASQRAYILEQMAVQMKKDAEEEMIGQFGIGIESIKLKVKQGGTDSFPENLEKITVMLGKPHEAGVVQAVKPVSIDTRENDTQQVKDEKTEKMIDLLANRWNLDAKSIQIQFEGGIQTNDER</sequence>
<keyword evidence="1" id="KW-0472">Membrane</keyword>
<protein>
    <submittedName>
        <fullName evidence="2">Stage III sporulation protein AF</fullName>
    </submittedName>
</protein>
<comment type="caution">
    <text evidence="2">The sequence shown here is derived from an EMBL/GenBank/DDBJ whole genome shotgun (WGS) entry which is preliminary data.</text>
</comment>
<name>A0A3L7KCF7_9BACI</name>
<proteinExistence type="predicted"/>
<feature type="transmembrane region" description="Helical" evidence="1">
    <location>
        <begin position="37"/>
        <end position="55"/>
    </location>
</feature>
<keyword evidence="3" id="KW-1185">Reference proteome</keyword>
<dbReference type="NCBIfam" id="TIGR02896">
    <property type="entry name" value="spore_III_AF"/>
    <property type="match status" value="1"/>
</dbReference>
<evidence type="ECO:0000313" key="2">
    <source>
        <dbReference type="EMBL" id="RLQ98272.1"/>
    </source>
</evidence>
<dbReference type="OrthoDB" id="2375554at2"/>
<gene>
    <name evidence="2" type="primary">spoIIIAF</name>
    <name evidence="2" type="ORF">D9X91_02485</name>
</gene>
<dbReference type="AlphaFoldDB" id="A0A3L7KCF7"/>
<feature type="transmembrane region" description="Helical" evidence="1">
    <location>
        <begin position="6"/>
        <end position="25"/>
    </location>
</feature>